<evidence type="ECO:0000313" key="1">
    <source>
        <dbReference type="EMBL" id="EYC29644.1"/>
    </source>
</evidence>
<dbReference type="Proteomes" id="UP000024635">
    <property type="component" value="Unassembled WGS sequence"/>
</dbReference>
<sequence length="84" mass="9596">MRLVHTISYLHEDRDTSDKDREPIDRHLTPPWIAAKRSPYSPACSRNELAMWIIAKMQKIQMDCHVPSIIIPLSSGVSSFTSSM</sequence>
<keyword evidence="2" id="KW-1185">Reference proteome</keyword>
<name>A0A016VQ00_9BILA</name>
<organism evidence="1 2">
    <name type="scientific">Ancylostoma ceylanicum</name>
    <dbReference type="NCBI Taxonomy" id="53326"/>
    <lineage>
        <taxon>Eukaryota</taxon>
        <taxon>Metazoa</taxon>
        <taxon>Ecdysozoa</taxon>
        <taxon>Nematoda</taxon>
        <taxon>Chromadorea</taxon>
        <taxon>Rhabditida</taxon>
        <taxon>Rhabditina</taxon>
        <taxon>Rhabditomorpha</taxon>
        <taxon>Strongyloidea</taxon>
        <taxon>Ancylostomatidae</taxon>
        <taxon>Ancylostomatinae</taxon>
        <taxon>Ancylostoma</taxon>
    </lineage>
</organism>
<comment type="caution">
    <text evidence="1">The sequence shown here is derived from an EMBL/GenBank/DDBJ whole genome shotgun (WGS) entry which is preliminary data.</text>
</comment>
<protein>
    <submittedName>
        <fullName evidence="1">Uncharacterized protein</fullName>
    </submittedName>
</protein>
<dbReference type="AlphaFoldDB" id="A0A016VQ00"/>
<accession>A0A016VQ00</accession>
<proteinExistence type="predicted"/>
<evidence type="ECO:0000313" key="2">
    <source>
        <dbReference type="Proteomes" id="UP000024635"/>
    </source>
</evidence>
<reference evidence="2" key="1">
    <citation type="journal article" date="2015" name="Nat. Genet.">
        <title>The genome and transcriptome of the zoonotic hookworm Ancylostoma ceylanicum identify infection-specific gene families.</title>
        <authorList>
            <person name="Schwarz E.M."/>
            <person name="Hu Y."/>
            <person name="Antoshechkin I."/>
            <person name="Miller M.M."/>
            <person name="Sternberg P.W."/>
            <person name="Aroian R.V."/>
        </authorList>
    </citation>
    <scope>NUCLEOTIDE SEQUENCE</scope>
    <source>
        <strain evidence="2">HY135</strain>
    </source>
</reference>
<gene>
    <name evidence="1" type="primary">Acey_s0006.g3096</name>
    <name evidence="1" type="ORF">Y032_0006g3096</name>
</gene>
<dbReference type="EMBL" id="JARK01001342">
    <property type="protein sequence ID" value="EYC29644.1"/>
    <property type="molecule type" value="Genomic_DNA"/>
</dbReference>